<sequence length="115" mass="12308">KGQTVIVPILAVNHDPEIWGPDAHQSIPALSTTIAGVWGQMLTFLGGPRACIGFRFSLVECALLSTLVRALEFKLAVPAADIGRLVMTIVQQPIPHSEQAAGTQMPILVKPFTQP</sequence>
<dbReference type="InterPro" id="IPR001128">
    <property type="entry name" value="Cyt_P450"/>
</dbReference>
<accession>A0AAD6ZVI0</accession>
<dbReference type="EMBL" id="JARIHO010000026">
    <property type="protein sequence ID" value="KAJ7340803.1"/>
    <property type="molecule type" value="Genomic_DNA"/>
</dbReference>
<feature type="non-terminal residue" evidence="1">
    <location>
        <position position="1"/>
    </location>
</feature>
<dbReference type="AlphaFoldDB" id="A0AAD6ZVI0"/>
<evidence type="ECO:0000313" key="1">
    <source>
        <dbReference type="EMBL" id="KAJ7340803.1"/>
    </source>
</evidence>
<proteinExistence type="predicted"/>
<organism evidence="1 2">
    <name type="scientific">Mycena albidolilacea</name>
    <dbReference type="NCBI Taxonomy" id="1033008"/>
    <lineage>
        <taxon>Eukaryota</taxon>
        <taxon>Fungi</taxon>
        <taxon>Dikarya</taxon>
        <taxon>Basidiomycota</taxon>
        <taxon>Agaricomycotina</taxon>
        <taxon>Agaricomycetes</taxon>
        <taxon>Agaricomycetidae</taxon>
        <taxon>Agaricales</taxon>
        <taxon>Marasmiineae</taxon>
        <taxon>Mycenaceae</taxon>
        <taxon>Mycena</taxon>
    </lineage>
</organism>
<dbReference type="Gene3D" id="1.10.630.10">
    <property type="entry name" value="Cytochrome P450"/>
    <property type="match status" value="1"/>
</dbReference>
<dbReference type="GO" id="GO:0004497">
    <property type="term" value="F:monooxygenase activity"/>
    <property type="evidence" value="ECO:0007669"/>
    <property type="project" value="InterPro"/>
</dbReference>
<comment type="caution">
    <text evidence="1">The sequence shown here is derived from an EMBL/GenBank/DDBJ whole genome shotgun (WGS) entry which is preliminary data.</text>
</comment>
<name>A0AAD6ZVI0_9AGAR</name>
<dbReference type="GO" id="GO:0016705">
    <property type="term" value="F:oxidoreductase activity, acting on paired donors, with incorporation or reduction of molecular oxygen"/>
    <property type="evidence" value="ECO:0007669"/>
    <property type="project" value="InterPro"/>
</dbReference>
<dbReference type="InterPro" id="IPR036396">
    <property type="entry name" value="Cyt_P450_sf"/>
</dbReference>
<keyword evidence="2" id="KW-1185">Reference proteome</keyword>
<evidence type="ECO:0000313" key="2">
    <source>
        <dbReference type="Proteomes" id="UP001218218"/>
    </source>
</evidence>
<reference evidence="1" key="1">
    <citation type="submission" date="2023-03" db="EMBL/GenBank/DDBJ databases">
        <title>Massive genome expansion in bonnet fungi (Mycena s.s.) driven by repeated elements and novel gene families across ecological guilds.</title>
        <authorList>
            <consortium name="Lawrence Berkeley National Laboratory"/>
            <person name="Harder C.B."/>
            <person name="Miyauchi S."/>
            <person name="Viragh M."/>
            <person name="Kuo A."/>
            <person name="Thoen E."/>
            <person name="Andreopoulos B."/>
            <person name="Lu D."/>
            <person name="Skrede I."/>
            <person name="Drula E."/>
            <person name="Henrissat B."/>
            <person name="Morin E."/>
            <person name="Kohler A."/>
            <person name="Barry K."/>
            <person name="LaButti K."/>
            <person name="Morin E."/>
            <person name="Salamov A."/>
            <person name="Lipzen A."/>
            <person name="Mereny Z."/>
            <person name="Hegedus B."/>
            <person name="Baldrian P."/>
            <person name="Stursova M."/>
            <person name="Weitz H."/>
            <person name="Taylor A."/>
            <person name="Grigoriev I.V."/>
            <person name="Nagy L.G."/>
            <person name="Martin F."/>
            <person name="Kauserud H."/>
        </authorList>
    </citation>
    <scope>NUCLEOTIDE SEQUENCE</scope>
    <source>
        <strain evidence="1">CBHHK002</strain>
    </source>
</reference>
<evidence type="ECO:0008006" key="3">
    <source>
        <dbReference type="Google" id="ProtNLM"/>
    </source>
</evidence>
<protein>
    <recommendedName>
        <fullName evidence="3">Cytochrome P450</fullName>
    </recommendedName>
</protein>
<dbReference type="GO" id="GO:0020037">
    <property type="term" value="F:heme binding"/>
    <property type="evidence" value="ECO:0007669"/>
    <property type="project" value="InterPro"/>
</dbReference>
<dbReference type="Pfam" id="PF00067">
    <property type="entry name" value="p450"/>
    <property type="match status" value="1"/>
</dbReference>
<dbReference type="SUPFAM" id="SSF48264">
    <property type="entry name" value="Cytochrome P450"/>
    <property type="match status" value="1"/>
</dbReference>
<gene>
    <name evidence="1" type="ORF">DFH08DRAFT_704288</name>
</gene>
<dbReference type="GO" id="GO:0005506">
    <property type="term" value="F:iron ion binding"/>
    <property type="evidence" value="ECO:0007669"/>
    <property type="project" value="InterPro"/>
</dbReference>
<dbReference type="Proteomes" id="UP001218218">
    <property type="component" value="Unassembled WGS sequence"/>
</dbReference>